<sequence>MRSRRRSKQGLAFLAGTIMVGACSLPVPQMGSIGPWPVMVILSLRYTGWSDFGMNDLCLPFHRRRIRNGETGNKGMCNLSVSIFHIRFRSLQKQAPDI</sequence>
<organism evidence="2 3">
    <name type="scientific">Araneus ventricosus</name>
    <name type="common">Orbweaver spider</name>
    <name type="synonym">Epeira ventricosa</name>
    <dbReference type="NCBI Taxonomy" id="182803"/>
    <lineage>
        <taxon>Eukaryota</taxon>
        <taxon>Metazoa</taxon>
        <taxon>Ecdysozoa</taxon>
        <taxon>Arthropoda</taxon>
        <taxon>Chelicerata</taxon>
        <taxon>Arachnida</taxon>
        <taxon>Araneae</taxon>
        <taxon>Araneomorphae</taxon>
        <taxon>Entelegynae</taxon>
        <taxon>Araneoidea</taxon>
        <taxon>Araneidae</taxon>
        <taxon>Araneus</taxon>
    </lineage>
</organism>
<evidence type="ECO:0000256" key="1">
    <source>
        <dbReference type="SAM" id="SignalP"/>
    </source>
</evidence>
<comment type="caution">
    <text evidence="2">The sequence shown here is derived from an EMBL/GenBank/DDBJ whole genome shotgun (WGS) entry which is preliminary data.</text>
</comment>
<gene>
    <name evidence="2" type="ORF">AVEN_196565_1</name>
</gene>
<name>A0A4Y2V8D3_ARAVE</name>
<dbReference type="Proteomes" id="UP000499080">
    <property type="component" value="Unassembled WGS sequence"/>
</dbReference>
<feature type="chain" id="PRO_5021284865" description="Secreted protein" evidence="1">
    <location>
        <begin position="23"/>
        <end position="98"/>
    </location>
</feature>
<keyword evidence="3" id="KW-1185">Reference proteome</keyword>
<accession>A0A4Y2V8D3</accession>
<feature type="signal peptide" evidence="1">
    <location>
        <begin position="1"/>
        <end position="22"/>
    </location>
</feature>
<reference evidence="2 3" key="1">
    <citation type="journal article" date="2019" name="Sci. Rep.">
        <title>Orb-weaving spider Araneus ventricosus genome elucidates the spidroin gene catalogue.</title>
        <authorList>
            <person name="Kono N."/>
            <person name="Nakamura H."/>
            <person name="Ohtoshi R."/>
            <person name="Moran D.A.P."/>
            <person name="Shinohara A."/>
            <person name="Yoshida Y."/>
            <person name="Fujiwara M."/>
            <person name="Mori M."/>
            <person name="Tomita M."/>
            <person name="Arakawa K."/>
        </authorList>
    </citation>
    <scope>NUCLEOTIDE SEQUENCE [LARGE SCALE GENOMIC DNA]</scope>
</reference>
<evidence type="ECO:0000313" key="3">
    <source>
        <dbReference type="Proteomes" id="UP000499080"/>
    </source>
</evidence>
<protein>
    <recommendedName>
        <fullName evidence="4">Secreted protein</fullName>
    </recommendedName>
</protein>
<proteinExistence type="predicted"/>
<dbReference type="EMBL" id="BGPR01044733">
    <property type="protein sequence ID" value="GBO21555.1"/>
    <property type="molecule type" value="Genomic_DNA"/>
</dbReference>
<dbReference type="PROSITE" id="PS51257">
    <property type="entry name" value="PROKAR_LIPOPROTEIN"/>
    <property type="match status" value="1"/>
</dbReference>
<keyword evidence="1" id="KW-0732">Signal</keyword>
<evidence type="ECO:0008006" key="4">
    <source>
        <dbReference type="Google" id="ProtNLM"/>
    </source>
</evidence>
<evidence type="ECO:0000313" key="2">
    <source>
        <dbReference type="EMBL" id="GBO21555.1"/>
    </source>
</evidence>
<dbReference type="AlphaFoldDB" id="A0A4Y2V8D3"/>